<dbReference type="GO" id="GO:0000271">
    <property type="term" value="P:polysaccharide biosynthetic process"/>
    <property type="evidence" value="ECO:0007669"/>
    <property type="project" value="InterPro"/>
</dbReference>
<dbReference type="PANTHER" id="PTHR43491:SF2">
    <property type="entry name" value="UDP-N-ACETYL-D-MANNOSAMINE DEHYDROGENASE"/>
    <property type="match status" value="1"/>
</dbReference>
<keyword evidence="4" id="KW-0560">Oxidoreductase</keyword>
<evidence type="ECO:0000256" key="4">
    <source>
        <dbReference type="ARBA" id="ARBA00023002"/>
    </source>
</evidence>
<dbReference type="Gene3D" id="3.40.50.720">
    <property type="entry name" value="NAD(P)-binding Rossmann-like Domain"/>
    <property type="match status" value="2"/>
</dbReference>
<dbReference type="NCBIfam" id="TIGR03026">
    <property type="entry name" value="NDP-sugDHase"/>
    <property type="match status" value="1"/>
</dbReference>
<dbReference type="Pfam" id="PF03721">
    <property type="entry name" value="UDPG_MGDP_dh_N"/>
    <property type="match status" value="1"/>
</dbReference>
<sequence>MTESRTVAEERLENRDVQISCIGLGFVGYNSALEFSRAEYPVVGIDTDDGLIEAIRRGDSPFETAELAEFIEDGESRVSTQISDAADAEVYVISVPTPVDADNTPNLSYVRSAARDVSTVLDPGNLVVLQSTVYPGCARHELVPELEHSGLEPADDFGVSHVPERYSPGDGPPNRATRVVGSITEGWRDLTADLYEDVADSTAPVSSLEVAEATKLMENTQRDVNIALMNEFSIAAERIGIDVWEVIESAATKWNFQPYEPGLGVGGHCLPVDPHYLREAAEAAGTELRLVSTAREINSSMPDRHVDNIFLALDAIGKSPSSATVAVLGVTYKPNVRDVRNSSALELIHLLRDENVSVEAFDPQFEPGERIERTELSNQSSAMDAVRNADVVVIATGHRPFHRLDPSALAATMRSNPILVDPQRTLDPDAVSESRLISPQELGTHFIPDLGAVESDGGVSALDDGEQGCGQ</sequence>
<dbReference type="GO" id="GO:0016628">
    <property type="term" value="F:oxidoreductase activity, acting on the CH-CH group of donors, NAD or NADP as acceptor"/>
    <property type="evidence" value="ECO:0007669"/>
    <property type="project" value="InterPro"/>
</dbReference>
<comment type="catalytic activity">
    <reaction evidence="7">
        <text>UDP-N-acetyl-alpha-D-mannosamine + 2 NAD(+) + H2O = UDP-N-acetyl-alpha-D-mannosaminouronate + 2 NADH + 3 H(+)</text>
        <dbReference type="Rhea" id="RHEA:25780"/>
        <dbReference type="ChEBI" id="CHEBI:15377"/>
        <dbReference type="ChEBI" id="CHEBI:15378"/>
        <dbReference type="ChEBI" id="CHEBI:57540"/>
        <dbReference type="ChEBI" id="CHEBI:57945"/>
        <dbReference type="ChEBI" id="CHEBI:68623"/>
        <dbReference type="ChEBI" id="CHEBI:70731"/>
        <dbReference type="EC" id="1.1.1.336"/>
    </reaction>
</comment>
<gene>
    <name evidence="10" type="ORF">CV102_10580</name>
</gene>
<evidence type="ECO:0000313" key="11">
    <source>
        <dbReference type="Proteomes" id="UP000766904"/>
    </source>
</evidence>
<dbReference type="InterPro" id="IPR008927">
    <property type="entry name" value="6-PGluconate_DH-like_C_sf"/>
</dbReference>
<dbReference type="InterPro" id="IPR036220">
    <property type="entry name" value="UDP-Glc/GDP-Man_DH_C_sf"/>
</dbReference>
<evidence type="ECO:0000313" key="10">
    <source>
        <dbReference type="EMBL" id="TYL38941.1"/>
    </source>
</evidence>
<organism evidence="10 11">
    <name type="scientific">Natronococcus pandeyae</name>
    <dbReference type="NCBI Taxonomy" id="2055836"/>
    <lineage>
        <taxon>Archaea</taxon>
        <taxon>Methanobacteriati</taxon>
        <taxon>Methanobacteriota</taxon>
        <taxon>Stenosarchaea group</taxon>
        <taxon>Halobacteria</taxon>
        <taxon>Halobacteriales</taxon>
        <taxon>Natrialbaceae</taxon>
        <taxon>Natronococcus</taxon>
    </lineage>
</organism>
<dbReference type="PIRSF" id="PIRSF500136">
    <property type="entry name" value="UDP_ManNAc_DH"/>
    <property type="match status" value="1"/>
</dbReference>
<evidence type="ECO:0000256" key="1">
    <source>
        <dbReference type="ARBA" id="ARBA00006601"/>
    </source>
</evidence>
<feature type="domain" description="UDP-glucose/GDP-mannose dehydrogenase C-terminal" evidence="9">
    <location>
        <begin position="326"/>
        <end position="428"/>
    </location>
</feature>
<dbReference type="GO" id="GO:0089714">
    <property type="term" value="F:UDP-N-acetyl-D-mannosamine dehydrogenase activity"/>
    <property type="evidence" value="ECO:0007669"/>
    <property type="project" value="UniProtKB-EC"/>
</dbReference>
<dbReference type="OrthoDB" id="372050at2157"/>
<dbReference type="InterPro" id="IPR017476">
    <property type="entry name" value="UDP-Glc/GDP-Man"/>
</dbReference>
<dbReference type="SMART" id="SM00984">
    <property type="entry name" value="UDPG_MGDP_dh_C"/>
    <property type="match status" value="1"/>
</dbReference>
<dbReference type="AlphaFoldDB" id="A0A8J8Q3V3"/>
<proteinExistence type="inferred from homology"/>
<dbReference type="EC" id="1.1.1.336" evidence="2"/>
<dbReference type="Pfam" id="PF00984">
    <property type="entry name" value="UDPG_MGDP_dh"/>
    <property type="match status" value="1"/>
</dbReference>
<evidence type="ECO:0000256" key="8">
    <source>
        <dbReference type="PIRNR" id="PIRNR000124"/>
    </source>
</evidence>
<keyword evidence="5" id="KW-0520">NAD</keyword>
<evidence type="ECO:0000256" key="6">
    <source>
        <dbReference type="ARBA" id="ARBA00030172"/>
    </source>
</evidence>
<dbReference type="InterPro" id="IPR014027">
    <property type="entry name" value="UDP-Glc/GDP-Man_DH_C"/>
</dbReference>
<dbReference type="InterPro" id="IPR028359">
    <property type="entry name" value="UDP_ManNAc/GlcNAc_DH"/>
</dbReference>
<dbReference type="Proteomes" id="UP000766904">
    <property type="component" value="Unassembled WGS sequence"/>
</dbReference>
<name>A0A8J8Q3V3_9EURY</name>
<dbReference type="InterPro" id="IPR001732">
    <property type="entry name" value="UDP-Glc/GDP-Man_DH_N"/>
</dbReference>
<accession>A0A8J8Q3V3</accession>
<dbReference type="EMBL" id="PHNJ01000004">
    <property type="protein sequence ID" value="TYL38941.1"/>
    <property type="molecule type" value="Genomic_DNA"/>
</dbReference>
<evidence type="ECO:0000256" key="7">
    <source>
        <dbReference type="ARBA" id="ARBA00049130"/>
    </source>
</evidence>
<dbReference type="InterPro" id="IPR036291">
    <property type="entry name" value="NAD(P)-bd_dom_sf"/>
</dbReference>
<evidence type="ECO:0000256" key="5">
    <source>
        <dbReference type="ARBA" id="ARBA00023027"/>
    </source>
</evidence>
<dbReference type="RefSeq" id="WP_148857943.1">
    <property type="nucleotide sequence ID" value="NZ_PHNJ01000004.1"/>
</dbReference>
<evidence type="ECO:0000259" key="9">
    <source>
        <dbReference type="SMART" id="SM00984"/>
    </source>
</evidence>
<comment type="caution">
    <text evidence="10">The sequence shown here is derived from an EMBL/GenBank/DDBJ whole genome shotgun (WGS) entry which is preliminary data.</text>
</comment>
<dbReference type="SUPFAM" id="SSF48179">
    <property type="entry name" value="6-phosphogluconate dehydrogenase C-terminal domain-like"/>
    <property type="match status" value="1"/>
</dbReference>
<dbReference type="Pfam" id="PF03720">
    <property type="entry name" value="UDPG_MGDP_dh_C"/>
    <property type="match status" value="1"/>
</dbReference>
<keyword evidence="11" id="KW-1185">Reference proteome</keyword>
<comment type="similarity">
    <text evidence="1 8">Belongs to the UDP-glucose/GDP-mannose dehydrogenase family.</text>
</comment>
<protein>
    <recommendedName>
        <fullName evidence="3">UDP-N-acetyl-D-mannosamine dehydrogenase</fullName>
        <ecNumber evidence="2">1.1.1.336</ecNumber>
    </recommendedName>
    <alternativeName>
        <fullName evidence="6">UDP-ManNAc 6-dehydrogenase</fullName>
    </alternativeName>
</protein>
<dbReference type="SUPFAM" id="SSF51735">
    <property type="entry name" value="NAD(P)-binding Rossmann-fold domains"/>
    <property type="match status" value="1"/>
</dbReference>
<dbReference type="SUPFAM" id="SSF52413">
    <property type="entry name" value="UDP-glucose/GDP-mannose dehydrogenase C-terminal domain"/>
    <property type="match status" value="1"/>
</dbReference>
<dbReference type="GO" id="GO:0051287">
    <property type="term" value="F:NAD binding"/>
    <property type="evidence" value="ECO:0007669"/>
    <property type="project" value="InterPro"/>
</dbReference>
<evidence type="ECO:0000256" key="3">
    <source>
        <dbReference type="ARBA" id="ARBA00016796"/>
    </source>
</evidence>
<dbReference type="PIRSF" id="PIRSF000124">
    <property type="entry name" value="UDPglc_GDPman_dh"/>
    <property type="match status" value="1"/>
</dbReference>
<dbReference type="PANTHER" id="PTHR43491">
    <property type="entry name" value="UDP-N-ACETYL-D-MANNOSAMINE DEHYDROGENASE"/>
    <property type="match status" value="1"/>
</dbReference>
<reference evidence="10" key="1">
    <citation type="submission" date="2017-11" db="EMBL/GenBank/DDBJ databases">
        <authorList>
            <person name="Kajale S.C."/>
            <person name="Sharma A."/>
        </authorList>
    </citation>
    <scope>NUCLEOTIDE SEQUENCE</scope>
    <source>
        <strain evidence="10">LS1_42</strain>
    </source>
</reference>
<evidence type="ECO:0000256" key="2">
    <source>
        <dbReference type="ARBA" id="ARBA00012935"/>
    </source>
</evidence>
<dbReference type="InterPro" id="IPR014026">
    <property type="entry name" value="UDP-Glc/GDP-Man_DH_dimer"/>
</dbReference>